<sequence>MHVLISWDIQAQKPEWDTIDNELRECLEGYSWVKPLSTLFIVRIRNRSRRRDIKEALVDVCKKYPDKINLLISTTLEDVSYGGWMPKTMWPKIKARTEEENDEQ</sequence>
<reference evidence="1 2" key="1">
    <citation type="submission" date="2018-11" db="EMBL/GenBank/DDBJ databases">
        <title>Complete genome sequence of Leptospira kmetyi isolate LS 001/16 from soil sample associated with a leptospirosis patient in Kelantan.</title>
        <authorList>
            <person name="Muhammad Yusoff F."/>
            <person name="Muhammad Yusoff S."/>
            <person name="Ahmad M.N."/>
            <person name="Yusof N.Y."/>
            <person name="Aziah I."/>
        </authorList>
    </citation>
    <scope>NUCLEOTIDE SEQUENCE [LARGE SCALE GENOMIC DNA]</scope>
    <source>
        <strain evidence="1 2">LS 001/16</strain>
    </source>
</reference>
<dbReference type="Proteomes" id="UP000276407">
    <property type="component" value="Chromosome 2"/>
</dbReference>
<name>A0AAD0USA6_9LEPT</name>
<organism evidence="1 2">
    <name type="scientific">Leptospira kmetyi</name>
    <dbReference type="NCBI Taxonomy" id="408139"/>
    <lineage>
        <taxon>Bacteria</taxon>
        <taxon>Pseudomonadati</taxon>
        <taxon>Spirochaetota</taxon>
        <taxon>Spirochaetia</taxon>
        <taxon>Leptospirales</taxon>
        <taxon>Leptospiraceae</taxon>
        <taxon>Leptospira</taxon>
    </lineage>
</organism>
<gene>
    <name evidence="1" type="ORF">EFP84_18805</name>
</gene>
<dbReference type="KEGG" id="lkm:EFP84_18805"/>
<accession>A0AAD0USA6</accession>
<protein>
    <submittedName>
        <fullName evidence="1">Uncharacterized protein</fullName>
    </submittedName>
</protein>
<proteinExistence type="predicted"/>
<evidence type="ECO:0000313" key="1">
    <source>
        <dbReference type="EMBL" id="AYV57693.1"/>
    </source>
</evidence>
<evidence type="ECO:0000313" key="2">
    <source>
        <dbReference type="Proteomes" id="UP000276407"/>
    </source>
</evidence>
<dbReference type="EMBL" id="CP033615">
    <property type="protein sequence ID" value="AYV57693.1"/>
    <property type="molecule type" value="Genomic_DNA"/>
</dbReference>
<dbReference type="AlphaFoldDB" id="A0AAD0USA6"/>